<gene>
    <name evidence="1" type="ORF">JHL16_07980</name>
</gene>
<dbReference type="Proteomes" id="UP000616151">
    <property type="component" value="Unassembled WGS sequence"/>
</dbReference>
<accession>A0ACC5R0V1</accession>
<proteinExistence type="predicted"/>
<comment type="caution">
    <text evidence="1">The sequence shown here is derived from an EMBL/GenBank/DDBJ whole genome shotgun (WGS) entry which is preliminary data.</text>
</comment>
<dbReference type="EMBL" id="JAENHL010000006">
    <property type="protein sequence ID" value="MBK1866289.1"/>
    <property type="molecule type" value="Genomic_DNA"/>
</dbReference>
<reference evidence="1" key="1">
    <citation type="submission" date="2021-01" db="EMBL/GenBank/DDBJ databases">
        <authorList>
            <person name="Sun Q."/>
        </authorList>
    </citation>
    <scope>NUCLEOTIDE SEQUENCE</scope>
    <source>
        <strain evidence="1">YIM B02566</strain>
    </source>
</reference>
<name>A0ACC5R0V1_9HYPH</name>
<organism evidence="1 2">
    <name type="scientific">Taklimakanibacter albus</name>
    <dbReference type="NCBI Taxonomy" id="2800327"/>
    <lineage>
        <taxon>Bacteria</taxon>
        <taxon>Pseudomonadati</taxon>
        <taxon>Pseudomonadota</taxon>
        <taxon>Alphaproteobacteria</taxon>
        <taxon>Hyphomicrobiales</taxon>
        <taxon>Aestuariivirgaceae</taxon>
        <taxon>Taklimakanibacter</taxon>
    </lineage>
</organism>
<keyword evidence="2" id="KW-1185">Reference proteome</keyword>
<sequence length="245" mass="26060">MTHKSCSNRQPGHLRHIGSGPQYEHKLDPEQRNSCHSVILSSEPHMHSFAGVKPLLLALLIGLLGVQLLPAAAQPANVPIRAIIETIDSNSIVFREEVDGVASVALDAKTVIYTSEPSSLNDISPGDFVASAAVKQADGKLHSTELRIFPDALHGMGEGQRTMKDSNNVMTNATVSQVVRVPEGGQILKVKYQNGTAELIVDPQVPVTALVWSDASTLKPGMNVVVFAAKGSDGVVKAHTILAIN</sequence>
<protein>
    <submittedName>
        <fullName evidence="1">Uncharacterized protein</fullName>
    </submittedName>
</protein>
<evidence type="ECO:0000313" key="2">
    <source>
        <dbReference type="Proteomes" id="UP000616151"/>
    </source>
</evidence>
<evidence type="ECO:0000313" key="1">
    <source>
        <dbReference type="EMBL" id="MBK1866289.1"/>
    </source>
</evidence>